<dbReference type="GO" id="GO:0005524">
    <property type="term" value="F:ATP binding"/>
    <property type="evidence" value="ECO:0007669"/>
    <property type="project" value="UniProtKB-KW"/>
</dbReference>
<keyword evidence="7" id="KW-0228">DNA excision</keyword>
<gene>
    <name evidence="18" type="ORF">L0P92_09040</name>
</gene>
<dbReference type="AlphaFoldDB" id="A0A9X1TKJ8"/>
<evidence type="ECO:0000256" key="15">
    <source>
        <dbReference type="ARBA" id="ARBA00039316"/>
    </source>
</evidence>
<dbReference type="PANTHER" id="PTHR43152">
    <property type="entry name" value="UVRABC SYSTEM PROTEIN A"/>
    <property type="match status" value="1"/>
</dbReference>
<dbReference type="InterPro" id="IPR003439">
    <property type="entry name" value="ABC_transporter-like_ATP-bd"/>
</dbReference>
<evidence type="ECO:0000313" key="18">
    <source>
        <dbReference type="EMBL" id="MCF1593709.1"/>
    </source>
</evidence>
<evidence type="ECO:0000256" key="8">
    <source>
        <dbReference type="ARBA" id="ARBA00022771"/>
    </source>
</evidence>
<keyword evidence="9" id="KW-0862">Zinc</keyword>
<proteinExistence type="inferred from homology"/>
<evidence type="ECO:0000256" key="14">
    <source>
        <dbReference type="ARBA" id="ARBA00038000"/>
    </source>
</evidence>
<evidence type="ECO:0000256" key="5">
    <source>
        <dbReference type="ARBA" id="ARBA00022741"/>
    </source>
</evidence>
<feature type="domain" description="ABC transporter" evidence="17">
    <location>
        <begin position="465"/>
        <end position="768"/>
    </location>
</feature>
<evidence type="ECO:0000256" key="10">
    <source>
        <dbReference type="ARBA" id="ARBA00022840"/>
    </source>
</evidence>
<evidence type="ECO:0000256" key="11">
    <source>
        <dbReference type="ARBA" id="ARBA00022881"/>
    </source>
</evidence>
<protein>
    <recommendedName>
        <fullName evidence="15">UvrABC system protein A</fullName>
    </recommendedName>
    <alternativeName>
        <fullName evidence="16">Excinuclease ABC subunit A</fullName>
    </alternativeName>
</protein>
<dbReference type="InterPro" id="IPR027417">
    <property type="entry name" value="P-loop_NTPase"/>
</dbReference>
<dbReference type="GO" id="GO:0006281">
    <property type="term" value="P:DNA repair"/>
    <property type="evidence" value="ECO:0007669"/>
    <property type="project" value="UniProtKB-KW"/>
</dbReference>
<keyword evidence="11" id="KW-0267">Excision nuclease</keyword>
<keyword evidence="4" id="KW-0677">Repeat</keyword>
<dbReference type="GO" id="GO:0005737">
    <property type="term" value="C:cytoplasm"/>
    <property type="evidence" value="ECO:0007669"/>
    <property type="project" value="UniProtKB-SubCell"/>
</dbReference>
<keyword evidence="19" id="KW-1185">Reference proteome</keyword>
<dbReference type="PROSITE" id="PS00211">
    <property type="entry name" value="ABC_TRANSPORTER_1"/>
    <property type="match status" value="2"/>
</dbReference>
<evidence type="ECO:0000256" key="6">
    <source>
        <dbReference type="ARBA" id="ARBA00022763"/>
    </source>
</evidence>
<dbReference type="Proteomes" id="UP001139384">
    <property type="component" value="Unassembled WGS sequence"/>
</dbReference>
<dbReference type="CDD" id="cd03270">
    <property type="entry name" value="ABC_UvrA_I"/>
    <property type="match status" value="1"/>
</dbReference>
<keyword evidence="12" id="KW-0238">DNA-binding</keyword>
<keyword evidence="8" id="KW-0863">Zinc-finger</keyword>
<dbReference type="InterPro" id="IPR041552">
    <property type="entry name" value="UvrA_DNA-bd"/>
</dbReference>
<evidence type="ECO:0000256" key="9">
    <source>
        <dbReference type="ARBA" id="ARBA00022833"/>
    </source>
</evidence>
<dbReference type="Gene3D" id="1.10.8.280">
    <property type="entry name" value="ABC transporter ATPase domain-like"/>
    <property type="match status" value="1"/>
</dbReference>
<evidence type="ECO:0000256" key="12">
    <source>
        <dbReference type="ARBA" id="ARBA00023125"/>
    </source>
</evidence>
<dbReference type="Gene3D" id="1.20.1580.10">
    <property type="entry name" value="ABC transporter ATPase like domain"/>
    <property type="match status" value="2"/>
</dbReference>
<evidence type="ECO:0000256" key="16">
    <source>
        <dbReference type="ARBA" id="ARBA00042156"/>
    </source>
</evidence>
<dbReference type="RefSeq" id="WP_234761996.1">
    <property type="nucleotide sequence ID" value="NZ_JAKEIP010000022.1"/>
</dbReference>
<dbReference type="GO" id="GO:0003677">
    <property type="term" value="F:DNA binding"/>
    <property type="evidence" value="ECO:0007669"/>
    <property type="project" value="UniProtKB-KW"/>
</dbReference>
<evidence type="ECO:0000256" key="3">
    <source>
        <dbReference type="ARBA" id="ARBA00022723"/>
    </source>
</evidence>
<dbReference type="GO" id="GO:0016887">
    <property type="term" value="F:ATP hydrolysis activity"/>
    <property type="evidence" value="ECO:0007669"/>
    <property type="project" value="InterPro"/>
</dbReference>
<dbReference type="InterPro" id="IPR017871">
    <property type="entry name" value="ABC_transporter-like_CS"/>
</dbReference>
<keyword evidence="2" id="KW-0963">Cytoplasm</keyword>
<accession>A0A9X1TKJ8</accession>
<reference evidence="18" key="1">
    <citation type="submission" date="2022-01" db="EMBL/GenBank/DDBJ databases">
        <title>Draft Genome Sequences of Seven Type Strains of the Genus Streptomyces.</title>
        <authorList>
            <person name="Aziz S."/>
            <person name="Coretto E."/>
            <person name="Chronakova A."/>
            <person name="Sproer C."/>
            <person name="Huber K."/>
            <person name="Nouioui I."/>
            <person name="Gross H."/>
        </authorList>
    </citation>
    <scope>NUCLEOTIDE SEQUENCE</scope>
    <source>
        <strain evidence="18">DSM 103493</strain>
    </source>
</reference>
<dbReference type="Pfam" id="PF00005">
    <property type="entry name" value="ABC_tran"/>
    <property type="match status" value="1"/>
</dbReference>
<dbReference type="PANTHER" id="PTHR43152:SF1">
    <property type="entry name" value="UVRA PROTEIN"/>
    <property type="match status" value="1"/>
</dbReference>
<keyword evidence="6" id="KW-0227">DNA damage</keyword>
<evidence type="ECO:0000256" key="13">
    <source>
        <dbReference type="ARBA" id="ARBA00023204"/>
    </source>
</evidence>
<sequence>MYSPQDPYVHVRGAREHNLKGVDVDIPRDVLTVFTGVSGSGKSSLAFGTIYAEAQRRYFESVAPYARRLIHQVGAPKVGEISGLPPAVSLQQRRSAPTSRSSVGTVTNLSNSLRMLFSRAGAYPPGAGRLDSDAFSPNTAAGACPQCHGLGQVHRTSEELLVPDPSLSIREGAIAAWPGAWQGKNLRDILDALGHDVDRPWRELPAEQREWILFTDEQPVVTVHPVRDADRIQRPYQGTYMSAHRYVMKTFSDSKSPALRARAERFLAAAPCPACGGSRLRPEALAVTFAGRTIAELAALPLTELAGTLDGEAASETARVLTEDLRSRIAPVVELGLGYLSLDRATPTLSAGELQRLRLATQLRSGLFGVVYVLDEPSAGLHPADTEALLTVLARLKAAGNTVFVVEHHLDVMRGADWLVDVGPRAGEHGGQVLHSGPVAELATVAESATARFLFDDSPAAVRQVRASHGQLKVGPVTRHNLRGVTAEFPLGAFTAVTGVSGSGKSTLIGEITGDLAGVGRLVAVDQKPIGRTPRSNLATYTGLFDVVRKVFAATDEARERGYGVGRFSFNVAGGRCETCQGEGFVSVELLFLPSTYAPCPDCGGARYNPETLQVAYRGRNIAQVLDFTVEAAADFFADTPAVARSLATLLDVGLGYLRLGQPATELSGGEAQRIKLASELQRARRGHTLYLLDEPTTGLHPADVEVLMQQLHGLVDAGHTVVVVEHDMSVVAGADWVIDLGPGGGDAGGRIVAAGRPAEVARAKGSATAPYLARAMR</sequence>
<keyword evidence="3" id="KW-0479">Metal-binding</keyword>
<keyword evidence="13" id="KW-0234">DNA repair</keyword>
<dbReference type="SUPFAM" id="SSF52540">
    <property type="entry name" value="P-loop containing nucleoside triphosphate hydrolases"/>
    <property type="match status" value="2"/>
</dbReference>
<evidence type="ECO:0000256" key="7">
    <source>
        <dbReference type="ARBA" id="ARBA00022769"/>
    </source>
</evidence>
<dbReference type="PROSITE" id="PS50893">
    <property type="entry name" value="ABC_TRANSPORTER_2"/>
    <property type="match status" value="1"/>
</dbReference>
<evidence type="ECO:0000259" key="17">
    <source>
        <dbReference type="PROSITE" id="PS50893"/>
    </source>
</evidence>
<comment type="subcellular location">
    <subcellularLocation>
        <location evidence="1">Cytoplasm</location>
    </subcellularLocation>
</comment>
<dbReference type="Pfam" id="PF17755">
    <property type="entry name" value="UvrA_DNA-bind"/>
    <property type="match status" value="1"/>
</dbReference>
<comment type="caution">
    <text evidence="18">The sequence shown here is derived from an EMBL/GenBank/DDBJ whole genome shotgun (WGS) entry which is preliminary data.</text>
</comment>
<comment type="similarity">
    <text evidence="14">Belongs to the ABC transporter superfamily. UvrA family.</text>
</comment>
<evidence type="ECO:0000313" key="19">
    <source>
        <dbReference type="Proteomes" id="UP001139384"/>
    </source>
</evidence>
<name>A0A9X1TKJ8_STRM4</name>
<evidence type="ECO:0000256" key="2">
    <source>
        <dbReference type="ARBA" id="ARBA00022490"/>
    </source>
</evidence>
<organism evidence="18 19">
    <name type="scientific">Streptomyces muensis</name>
    <dbReference type="NCBI Taxonomy" id="1077944"/>
    <lineage>
        <taxon>Bacteria</taxon>
        <taxon>Bacillati</taxon>
        <taxon>Actinomycetota</taxon>
        <taxon>Actinomycetes</taxon>
        <taxon>Kitasatosporales</taxon>
        <taxon>Streptomycetaceae</taxon>
        <taxon>Streptomyces</taxon>
    </lineage>
</organism>
<evidence type="ECO:0000256" key="1">
    <source>
        <dbReference type="ARBA" id="ARBA00004496"/>
    </source>
</evidence>
<dbReference type="GO" id="GO:0008270">
    <property type="term" value="F:zinc ion binding"/>
    <property type="evidence" value="ECO:0007669"/>
    <property type="project" value="UniProtKB-KW"/>
</dbReference>
<keyword evidence="5" id="KW-0547">Nucleotide-binding</keyword>
<dbReference type="EMBL" id="JAKEIP010000022">
    <property type="protein sequence ID" value="MCF1593709.1"/>
    <property type="molecule type" value="Genomic_DNA"/>
</dbReference>
<dbReference type="GO" id="GO:0004518">
    <property type="term" value="F:nuclease activity"/>
    <property type="evidence" value="ECO:0007669"/>
    <property type="project" value="UniProtKB-KW"/>
</dbReference>
<evidence type="ECO:0000256" key="4">
    <source>
        <dbReference type="ARBA" id="ARBA00022737"/>
    </source>
</evidence>
<dbReference type="Gene3D" id="3.40.50.300">
    <property type="entry name" value="P-loop containing nucleotide triphosphate hydrolases"/>
    <property type="match status" value="2"/>
</dbReference>
<keyword evidence="10" id="KW-0067">ATP-binding</keyword>